<comment type="function">
    <text evidence="9 12">Involved in protein N-glycosylation. Essential for the second step of the dolichol-linked oligosaccharide pathway.</text>
</comment>
<sequence>MLAFVTVGSLSFDPLVQAVLTPAVLSSLRLKGYTQLVIQCGNSSFEFASAVGEKGETFALEREGVSIEIWKFRPMLQKECEKADLVMSHAGAGSILDVLRVGRPLIVVVNTTLLDNHQQELADALADLGHLQHCTIPDLAQTIESFQPSSIVPFPAFDGSRFSNVLDEHMGYSRNL</sequence>
<dbReference type="Proteomes" id="UP000565441">
    <property type="component" value="Unassembled WGS sequence"/>
</dbReference>
<dbReference type="SUPFAM" id="SSF53756">
    <property type="entry name" value="UDP-Glycosyltransferase/glycogen phosphorylase"/>
    <property type="match status" value="1"/>
</dbReference>
<keyword evidence="13" id="KW-0732">Signal</keyword>
<organism evidence="15 16">
    <name type="scientific">Tricholomella constricta</name>
    <dbReference type="NCBI Taxonomy" id="117010"/>
    <lineage>
        <taxon>Eukaryota</taxon>
        <taxon>Fungi</taxon>
        <taxon>Dikarya</taxon>
        <taxon>Basidiomycota</taxon>
        <taxon>Agaricomycotina</taxon>
        <taxon>Agaricomycetes</taxon>
        <taxon>Agaricomycetidae</taxon>
        <taxon>Agaricales</taxon>
        <taxon>Tricholomatineae</taxon>
        <taxon>Lyophyllaceae</taxon>
        <taxon>Tricholomella</taxon>
    </lineage>
</organism>
<dbReference type="EC" id="2.4.1.141" evidence="4 12"/>
<feature type="domain" description="Glycosyl transferase family 28 C-terminal" evidence="14">
    <location>
        <begin position="3"/>
        <end position="147"/>
    </location>
</feature>
<dbReference type="GO" id="GO:0004577">
    <property type="term" value="F:N-acetylglucosaminyldiphosphodolichol N-acetylglucosaminyltransferase activity"/>
    <property type="evidence" value="ECO:0007669"/>
    <property type="project" value="UniProtKB-EC"/>
</dbReference>
<evidence type="ECO:0000256" key="6">
    <source>
        <dbReference type="ARBA" id="ARBA00022676"/>
    </source>
</evidence>
<protein>
    <recommendedName>
        <fullName evidence="5 12">UDP-N-acetylglucosamine transferase subunit ALG13</fullName>
        <ecNumber evidence="4 12">2.4.1.141</ecNumber>
    </recommendedName>
    <alternativeName>
        <fullName evidence="10 12">Asparagine-linked glycosylation protein 13</fullName>
    </alternativeName>
</protein>
<evidence type="ECO:0000313" key="16">
    <source>
        <dbReference type="Proteomes" id="UP000565441"/>
    </source>
</evidence>
<evidence type="ECO:0000256" key="7">
    <source>
        <dbReference type="ARBA" id="ARBA00022679"/>
    </source>
</evidence>
<evidence type="ECO:0000256" key="5">
    <source>
        <dbReference type="ARBA" id="ARBA00017468"/>
    </source>
</evidence>
<dbReference type="GO" id="GO:0005783">
    <property type="term" value="C:endoplasmic reticulum"/>
    <property type="evidence" value="ECO:0007669"/>
    <property type="project" value="UniProtKB-SubCell"/>
</dbReference>
<feature type="signal peptide" evidence="13">
    <location>
        <begin position="1"/>
        <end position="18"/>
    </location>
</feature>
<evidence type="ECO:0000256" key="2">
    <source>
        <dbReference type="ARBA" id="ARBA00006962"/>
    </source>
</evidence>
<dbReference type="InterPro" id="IPR007235">
    <property type="entry name" value="Glyco_trans_28_C"/>
</dbReference>
<evidence type="ECO:0000256" key="3">
    <source>
        <dbReference type="ARBA" id="ARBA00011198"/>
    </source>
</evidence>
<comment type="similarity">
    <text evidence="2 12">Belongs to the glycosyltransferase 28 family.</text>
</comment>
<dbReference type="PANTHER" id="PTHR12867:SF6">
    <property type="entry name" value="N-ACETYLGLUCOSAMINYLDIPHOSPHODOLICHOL N-ACETYLGLUCOSAMINYLTRANSFERASE"/>
    <property type="match status" value="1"/>
</dbReference>
<evidence type="ECO:0000256" key="12">
    <source>
        <dbReference type="RuleBase" id="RU362128"/>
    </source>
</evidence>
<keyword evidence="7 12" id="KW-0808">Transferase</keyword>
<dbReference type="EMBL" id="JAACJP010000002">
    <property type="protein sequence ID" value="KAF5386885.1"/>
    <property type="molecule type" value="Genomic_DNA"/>
</dbReference>
<evidence type="ECO:0000256" key="10">
    <source>
        <dbReference type="ARBA" id="ARBA00032061"/>
    </source>
</evidence>
<feature type="chain" id="PRO_5034049070" description="UDP-N-acetylglucosamine transferase subunit ALG13" evidence="13">
    <location>
        <begin position="19"/>
        <end position="176"/>
    </location>
</feature>
<evidence type="ECO:0000259" key="14">
    <source>
        <dbReference type="Pfam" id="PF04101"/>
    </source>
</evidence>
<dbReference type="InterPro" id="IPR039042">
    <property type="entry name" value="Alg13-like"/>
</dbReference>
<dbReference type="GO" id="GO:0006488">
    <property type="term" value="P:dolichol-linked oligosaccharide biosynthetic process"/>
    <property type="evidence" value="ECO:0007669"/>
    <property type="project" value="InterPro"/>
</dbReference>
<comment type="catalytic activity">
    <reaction evidence="11">
        <text>an N-acetyl-alpha-D-glucosaminyl-diphospho-di-trans,poly-cis-dolichol + UDP-N-acetyl-alpha-D-glucosamine = an N,N'-diacetylchitobiosyl-diphospho-di-trans,poly-cis-dolichol + UDP + H(+)</text>
        <dbReference type="Rhea" id="RHEA:23380"/>
        <dbReference type="Rhea" id="RHEA-COMP:19507"/>
        <dbReference type="Rhea" id="RHEA-COMP:19510"/>
        <dbReference type="ChEBI" id="CHEBI:15378"/>
        <dbReference type="ChEBI" id="CHEBI:57269"/>
        <dbReference type="ChEBI" id="CHEBI:57705"/>
        <dbReference type="ChEBI" id="CHEBI:58223"/>
        <dbReference type="ChEBI" id="CHEBI:58427"/>
        <dbReference type="EC" id="2.4.1.141"/>
    </reaction>
</comment>
<comment type="subcellular location">
    <subcellularLocation>
        <location evidence="1 12">Endoplasmic reticulum</location>
    </subcellularLocation>
</comment>
<evidence type="ECO:0000256" key="1">
    <source>
        <dbReference type="ARBA" id="ARBA00004240"/>
    </source>
</evidence>
<comment type="subunit">
    <text evidence="3 12">Heterodimer with ALG14 to form a functional enzyme.</text>
</comment>
<keyword evidence="16" id="KW-1185">Reference proteome</keyword>
<evidence type="ECO:0000256" key="13">
    <source>
        <dbReference type="SAM" id="SignalP"/>
    </source>
</evidence>
<comment type="caution">
    <text evidence="15">The sequence shown here is derived from an EMBL/GenBank/DDBJ whole genome shotgun (WGS) entry which is preliminary data.</text>
</comment>
<evidence type="ECO:0000256" key="9">
    <source>
        <dbReference type="ARBA" id="ARBA00024804"/>
    </source>
</evidence>
<dbReference type="PANTHER" id="PTHR12867">
    <property type="entry name" value="GLYCOSYL TRANSFERASE-RELATED"/>
    <property type="match status" value="1"/>
</dbReference>
<accession>A0A8H5MA28</accession>
<dbReference type="Gene3D" id="3.40.50.2000">
    <property type="entry name" value="Glycogen Phosphorylase B"/>
    <property type="match status" value="1"/>
</dbReference>
<reference evidence="15 16" key="1">
    <citation type="journal article" date="2020" name="ISME J.">
        <title>Uncovering the hidden diversity of litter-decomposition mechanisms in mushroom-forming fungi.</title>
        <authorList>
            <person name="Floudas D."/>
            <person name="Bentzer J."/>
            <person name="Ahren D."/>
            <person name="Johansson T."/>
            <person name="Persson P."/>
            <person name="Tunlid A."/>
        </authorList>
    </citation>
    <scope>NUCLEOTIDE SEQUENCE [LARGE SCALE GENOMIC DNA]</scope>
    <source>
        <strain evidence="15 16">CBS 661.87</strain>
    </source>
</reference>
<keyword evidence="6 12" id="KW-0328">Glycosyltransferase</keyword>
<evidence type="ECO:0000256" key="11">
    <source>
        <dbReference type="ARBA" id="ARBA00048184"/>
    </source>
</evidence>
<dbReference type="OrthoDB" id="20273at2759"/>
<evidence type="ECO:0000256" key="8">
    <source>
        <dbReference type="ARBA" id="ARBA00022824"/>
    </source>
</evidence>
<proteinExistence type="inferred from homology"/>
<name>A0A8H5MA28_9AGAR</name>
<dbReference type="AlphaFoldDB" id="A0A8H5MA28"/>
<evidence type="ECO:0000313" key="15">
    <source>
        <dbReference type="EMBL" id="KAF5386885.1"/>
    </source>
</evidence>
<evidence type="ECO:0000256" key="4">
    <source>
        <dbReference type="ARBA" id="ARBA00012614"/>
    </source>
</evidence>
<gene>
    <name evidence="12" type="primary">ALG13</name>
    <name evidence="15" type="ORF">D9615_001899</name>
</gene>
<keyword evidence="8 12" id="KW-0256">Endoplasmic reticulum</keyword>
<dbReference type="Pfam" id="PF04101">
    <property type="entry name" value="Glyco_tran_28_C"/>
    <property type="match status" value="1"/>
</dbReference>